<reference evidence="2" key="1">
    <citation type="submission" date="2015-12" db="EMBL/GenBank/DDBJ databases">
        <title>De novo transcriptome assembly of four potential Pierce s Disease insect vectors from Arizona vineyards.</title>
        <authorList>
            <person name="Tassone E.E."/>
        </authorList>
    </citation>
    <scope>NUCLEOTIDE SEQUENCE</scope>
</reference>
<accession>A0A1B6CQF7</accession>
<sequence length="110" mass="12338">MWITIATPRAKMVPSQNIKTTPTNKYLENNHTAKQNRKYWQSNGVSKLQIAGSPSAVTHPFVKSVLLSAGNHRDASTCLSTNRVHYGSHLLLINITSLIYFHLYFPSSIL</sequence>
<dbReference type="AlphaFoldDB" id="A0A1B6CQF7"/>
<organism evidence="2">
    <name type="scientific">Clastoptera arizonana</name>
    <name type="common">Arizona spittle bug</name>
    <dbReference type="NCBI Taxonomy" id="38151"/>
    <lineage>
        <taxon>Eukaryota</taxon>
        <taxon>Metazoa</taxon>
        <taxon>Ecdysozoa</taxon>
        <taxon>Arthropoda</taxon>
        <taxon>Hexapoda</taxon>
        <taxon>Insecta</taxon>
        <taxon>Pterygota</taxon>
        <taxon>Neoptera</taxon>
        <taxon>Paraneoptera</taxon>
        <taxon>Hemiptera</taxon>
        <taxon>Auchenorrhyncha</taxon>
        <taxon>Cercopoidea</taxon>
        <taxon>Clastopteridae</taxon>
        <taxon>Clastoptera</taxon>
    </lineage>
</organism>
<dbReference type="EMBL" id="GEDC01021581">
    <property type="protein sequence ID" value="JAS15717.1"/>
    <property type="molecule type" value="Transcribed_RNA"/>
</dbReference>
<keyword evidence="1" id="KW-0472">Membrane</keyword>
<gene>
    <name evidence="2" type="ORF">g.26774</name>
</gene>
<evidence type="ECO:0000256" key="1">
    <source>
        <dbReference type="SAM" id="Phobius"/>
    </source>
</evidence>
<proteinExistence type="predicted"/>
<keyword evidence="1" id="KW-1133">Transmembrane helix</keyword>
<protein>
    <submittedName>
        <fullName evidence="2">Uncharacterized protein</fullName>
    </submittedName>
</protein>
<keyword evidence="1" id="KW-0812">Transmembrane</keyword>
<feature type="transmembrane region" description="Helical" evidence="1">
    <location>
        <begin position="86"/>
        <end position="105"/>
    </location>
</feature>
<evidence type="ECO:0000313" key="2">
    <source>
        <dbReference type="EMBL" id="JAS15717.1"/>
    </source>
</evidence>
<name>A0A1B6CQF7_9HEMI</name>